<name>A0AAU9E453_9FIRM</name>
<dbReference type="Gene3D" id="3.30.450.20">
    <property type="entry name" value="PAS domain"/>
    <property type="match status" value="1"/>
</dbReference>
<keyword evidence="4" id="KW-0808">Transferase</keyword>
<dbReference type="PANTHER" id="PTHR43065:SF10">
    <property type="entry name" value="PEROXIDE STRESS-ACTIVATED HISTIDINE KINASE MAK3"/>
    <property type="match status" value="1"/>
</dbReference>
<feature type="domain" description="Histidine kinase" evidence="10">
    <location>
        <begin position="257"/>
        <end position="462"/>
    </location>
</feature>
<evidence type="ECO:0000259" key="10">
    <source>
        <dbReference type="PROSITE" id="PS50109"/>
    </source>
</evidence>
<evidence type="ECO:0000256" key="6">
    <source>
        <dbReference type="ARBA" id="ARBA00022777"/>
    </source>
</evidence>
<dbReference type="SUPFAM" id="SSF55874">
    <property type="entry name" value="ATPase domain of HSP90 chaperone/DNA topoisomerase II/histidine kinase"/>
    <property type="match status" value="1"/>
</dbReference>
<keyword evidence="3" id="KW-0597">Phosphoprotein</keyword>
<keyword evidence="9" id="KW-0472">Membrane</keyword>
<feature type="transmembrane region" description="Helical" evidence="9">
    <location>
        <begin position="39"/>
        <end position="66"/>
    </location>
</feature>
<dbReference type="SMART" id="SM00387">
    <property type="entry name" value="HATPase_c"/>
    <property type="match status" value="1"/>
</dbReference>
<sequence length="462" mass="52693">MNYKNKNLISLLFMIIVITFLHYFTSFNHWEIHEIYRRLYYIPIIFAAFKFRLRGGLVTSIFIVLIYTPHVVLNINNTDVNFLNQILEMFLFVFIGVITGYLAEKLDIKNQLLLSQLEKISQIEMLNENILNSMSSVLIALDLNKKVKITNKAFSNKFNKSKIKIPNFFEKDLEFSSMEIDADKVINGEEIIVKGILNIDGENKKEVFKYTMYPLVNYLNKTEGIVIILENVTEILELEKEIENSSRLTSIGLIASSIAHEIRNPLGIIQTIVQTIKYNSISEKKKDEGLDIIIEEITRANKFVNELLDFSKAKKEIIFRSDLSKLIDNVVTTLNVYEKKCNIKFKVKIVDELICAIQVDKIKQVFLNILLNAINSMDKGGVIIIKGYKKDSNAVIEFVDEGKGISKKNINEIFDPFFTSGKVGTGLGLAISKKIILEHNGLIEVESEVDKGSNFKVVLPLG</sequence>
<keyword evidence="6" id="KW-0418">Kinase</keyword>
<dbReference type="InterPro" id="IPR005467">
    <property type="entry name" value="His_kinase_dom"/>
</dbReference>
<feature type="transmembrane region" description="Helical" evidence="9">
    <location>
        <begin position="86"/>
        <end position="103"/>
    </location>
</feature>
<dbReference type="Gene3D" id="3.30.565.10">
    <property type="entry name" value="Histidine kinase-like ATPase, C-terminal domain"/>
    <property type="match status" value="1"/>
</dbReference>
<evidence type="ECO:0000256" key="8">
    <source>
        <dbReference type="ARBA" id="ARBA00023012"/>
    </source>
</evidence>
<dbReference type="CDD" id="cd00082">
    <property type="entry name" value="HisKA"/>
    <property type="match status" value="1"/>
</dbReference>
<reference evidence="11 12" key="1">
    <citation type="submission" date="2023-08" db="EMBL/GenBank/DDBJ databases">
        <title>Helicovermis profunda gen. nov., sp. nov., a novel mesophilic, fermentative bacterium within the Bacillota from a deep-sea hydrothermal vent chimney.</title>
        <authorList>
            <person name="Miyazaki U."/>
            <person name="Mizutani D."/>
            <person name="Hashimoto Y."/>
            <person name="Tame A."/>
            <person name="Sawayama S."/>
            <person name="Miyazaki J."/>
            <person name="Takai K."/>
            <person name="Nakagawa S."/>
        </authorList>
    </citation>
    <scope>NUCLEOTIDE SEQUENCE [LARGE SCALE GENOMIC DNA]</scope>
    <source>
        <strain evidence="11 12">S502</strain>
    </source>
</reference>
<dbReference type="InterPro" id="IPR036890">
    <property type="entry name" value="HATPase_C_sf"/>
</dbReference>
<evidence type="ECO:0000313" key="12">
    <source>
        <dbReference type="Proteomes" id="UP001321786"/>
    </source>
</evidence>
<keyword evidence="9" id="KW-0812">Transmembrane</keyword>
<evidence type="ECO:0000256" key="2">
    <source>
        <dbReference type="ARBA" id="ARBA00012438"/>
    </source>
</evidence>
<keyword evidence="5" id="KW-0547">Nucleotide-binding</keyword>
<organism evidence="11 12">
    <name type="scientific">Helicovermis profundi</name>
    <dbReference type="NCBI Taxonomy" id="3065157"/>
    <lineage>
        <taxon>Bacteria</taxon>
        <taxon>Bacillati</taxon>
        <taxon>Bacillota</taxon>
        <taxon>Clostridia</taxon>
        <taxon>Helicovermis</taxon>
    </lineage>
</organism>
<evidence type="ECO:0000256" key="7">
    <source>
        <dbReference type="ARBA" id="ARBA00022840"/>
    </source>
</evidence>
<keyword evidence="8" id="KW-0902">Two-component regulatory system</keyword>
<dbReference type="InterPro" id="IPR003661">
    <property type="entry name" value="HisK_dim/P_dom"/>
</dbReference>
<protein>
    <recommendedName>
        <fullName evidence="2">histidine kinase</fullName>
        <ecNumber evidence="2">2.7.13.3</ecNumber>
    </recommendedName>
</protein>
<dbReference type="InterPro" id="IPR003594">
    <property type="entry name" value="HATPase_dom"/>
</dbReference>
<dbReference type="PRINTS" id="PR00344">
    <property type="entry name" value="BCTRLSENSOR"/>
</dbReference>
<keyword evidence="7" id="KW-0067">ATP-binding</keyword>
<accession>A0AAU9E453</accession>
<evidence type="ECO:0000256" key="5">
    <source>
        <dbReference type="ARBA" id="ARBA00022741"/>
    </source>
</evidence>
<dbReference type="InterPro" id="IPR004358">
    <property type="entry name" value="Sig_transdc_His_kin-like_C"/>
</dbReference>
<dbReference type="GO" id="GO:0000155">
    <property type="term" value="F:phosphorelay sensor kinase activity"/>
    <property type="evidence" value="ECO:0007669"/>
    <property type="project" value="InterPro"/>
</dbReference>
<evidence type="ECO:0000256" key="1">
    <source>
        <dbReference type="ARBA" id="ARBA00000085"/>
    </source>
</evidence>
<proteinExistence type="predicted"/>
<evidence type="ECO:0000256" key="9">
    <source>
        <dbReference type="SAM" id="Phobius"/>
    </source>
</evidence>
<dbReference type="SUPFAM" id="SSF47384">
    <property type="entry name" value="Homodimeric domain of signal transducing histidine kinase"/>
    <property type="match status" value="1"/>
</dbReference>
<gene>
    <name evidence="11" type="ORF">HLPR_10710</name>
</gene>
<dbReference type="Pfam" id="PF02518">
    <property type="entry name" value="HATPase_c"/>
    <property type="match status" value="1"/>
</dbReference>
<evidence type="ECO:0000256" key="4">
    <source>
        <dbReference type="ARBA" id="ARBA00022679"/>
    </source>
</evidence>
<dbReference type="EMBL" id="AP028654">
    <property type="protein sequence ID" value="BEP28740.1"/>
    <property type="molecule type" value="Genomic_DNA"/>
</dbReference>
<dbReference type="Proteomes" id="UP001321786">
    <property type="component" value="Chromosome"/>
</dbReference>
<dbReference type="Pfam" id="PF00512">
    <property type="entry name" value="HisKA"/>
    <property type="match status" value="1"/>
</dbReference>
<evidence type="ECO:0000313" key="11">
    <source>
        <dbReference type="EMBL" id="BEP28740.1"/>
    </source>
</evidence>
<dbReference type="RefSeq" id="WP_338537046.1">
    <property type="nucleotide sequence ID" value="NZ_AP028654.1"/>
</dbReference>
<dbReference type="EC" id="2.7.13.3" evidence="2"/>
<keyword evidence="9" id="KW-1133">Transmembrane helix</keyword>
<comment type="catalytic activity">
    <reaction evidence="1">
        <text>ATP + protein L-histidine = ADP + protein N-phospho-L-histidine.</text>
        <dbReference type="EC" id="2.7.13.3"/>
    </reaction>
</comment>
<dbReference type="Gene3D" id="1.10.287.130">
    <property type="match status" value="1"/>
</dbReference>
<dbReference type="GO" id="GO:0005524">
    <property type="term" value="F:ATP binding"/>
    <property type="evidence" value="ECO:0007669"/>
    <property type="project" value="UniProtKB-KW"/>
</dbReference>
<dbReference type="PANTHER" id="PTHR43065">
    <property type="entry name" value="SENSOR HISTIDINE KINASE"/>
    <property type="match status" value="1"/>
</dbReference>
<evidence type="ECO:0000256" key="3">
    <source>
        <dbReference type="ARBA" id="ARBA00022553"/>
    </source>
</evidence>
<dbReference type="KEGG" id="hprf:HLPR_10710"/>
<dbReference type="InterPro" id="IPR036097">
    <property type="entry name" value="HisK_dim/P_sf"/>
</dbReference>
<keyword evidence="12" id="KW-1185">Reference proteome</keyword>
<feature type="transmembrane region" description="Helical" evidence="9">
    <location>
        <begin position="6"/>
        <end position="27"/>
    </location>
</feature>
<dbReference type="PROSITE" id="PS50109">
    <property type="entry name" value="HIS_KIN"/>
    <property type="match status" value="1"/>
</dbReference>
<dbReference type="SMART" id="SM00388">
    <property type="entry name" value="HisKA"/>
    <property type="match status" value="1"/>
</dbReference>
<dbReference type="AlphaFoldDB" id="A0AAU9E453"/>